<sequence>MNALNSRHLSILLVIFCLLSPQAVRGELLAASGATKVVELQPLQNSTSALSLVWPIGHPTQNRVAAVKARISTIVSGGTTSRSSYEIESFLKLKGVEQHVDFSGQNLILTVSAPNEVFPETLIHLENLLLEPEYSSEWYARELETFRLTHSTITRRPSDVLAEIADFLEHERGDTANGLNDGDIRFGRPTQAIVRSVDQEVKRRINRLINKMPTAKTKWKLPLAKWIGALTDESKEKFTLPKGIVHFADLDSSEMLILIVSAKEYRDETDQLGANVLVDYIGANQGSEMFRIIRQKMRAAYDPRSDFIVMGKNKALISISATVEALEWPKIYNKINDIYESVRSGFVEQDSLEIQLDSLGRVYYYYFFNNPVWAVRQYIHEHPSGANDIVNIPLFGAFGTVSTEEIVESSRELLPAFEDFLVILIGGGASPKDSLRSKGYCALPKNTPLRYCLEVLSNAENL</sequence>
<accession>A0A1X6ZL00</accession>
<proteinExistence type="predicted"/>
<evidence type="ECO:0000313" key="3">
    <source>
        <dbReference type="Proteomes" id="UP000193061"/>
    </source>
</evidence>
<gene>
    <name evidence="2" type="ORF">ROA7450_02828</name>
</gene>
<dbReference type="Gene3D" id="3.30.830.10">
    <property type="entry name" value="Metalloenzyme, LuxS/M16 peptidase-like"/>
    <property type="match status" value="1"/>
</dbReference>
<dbReference type="EMBL" id="FWFX01000009">
    <property type="protein sequence ID" value="SLN54948.1"/>
    <property type="molecule type" value="Genomic_DNA"/>
</dbReference>
<evidence type="ECO:0000259" key="1">
    <source>
        <dbReference type="Pfam" id="PF05193"/>
    </source>
</evidence>
<dbReference type="InterPro" id="IPR011249">
    <property type="entry name" value="Metalloenz_LuxS/M16"/>
</dbReference>
<dbReference type="OrthoDB" id="7797089at2"/>
<organism evidence="2 3">
    <name type="scientific">Roseovarius albus</name>
    <dbReference type="NCBI Taxonomy" id="1247867"/>
    <lineage>
        <taxon>Bacteria</taxon>
        <taxon>Pseudomonadati</taxon>
        <taxon>Pseudomonadota</taxon>
        <taxon>Alphaproteobacteria</taxon>
        <taxon>Rhodobacterales</taxon>
        <taxon>Roseobacteraceae</taxon>
        <taxon>Roseovarius</taxon>
    </lineage>
</organism>
<dbReference type="InterPro" id="IPR007863">
    <property type="entry name" value="Peptidase_M16_C"/>
</dbReference>
<dbReference type="Pfam" id="PF05193">
    <property type="entry name" value="Peptidase_M16_C"/>
    <property type="match status" value="1"/>
</dbReference>
<reference evidence="2 3" key="1">
    <citation type="submission" date="2017-03" db="EMBL/GenBank/DDBJ databases">
        <authorList>
            <person name="Afonso C.L."/>
            <person name="Miller P.J."/>
            <person name="Scott M.A."/>
            <person name="Spackman E."/>
            <person name="Goraichik I."/>
            <person name="Dimitrov K.M."/>
            <person name="Suarez D.L."/>
            <person name="Swayne D.E."/>
        </authorList>
    </citation>
    <scope>NUCLEOTIDE SEQUENCE [LARGE SCALE GENOMIC DNA]</scope>
    <source>
        <strain evidence="2 3">CECT 7450</strain>
    </source>
</reference>
<dbReference type="GO" id="GO:0046872">
    <property type="term" value="F:metal ion binding"/>
    <property type="evidence" value="ECO:0007669"/>
    <property type="project" value="InterPro"/>
</dbReference>
<dbReference type="RefSeq" id="WP_143534458.1">
    <property type="nucleotide sequence ID" value="NZ_FWFX01000009.1"/>
</dbReference>
<dbReference type="SUPFAM" id="SSF63411">
    <property type="entry name" value="LuxS/MPP-like metallohydrolase"/>
    <property type="match status" value="2"/>
</dbReference>
<keyword evidence="3" id="KW-1185">Reference proteome</keyword>
<protein>
    <recommendedName>
        <fullName evidence="1">Peptidase M16 C-terminal domain-containing protein</fullName>
    </recommendedName>
</protein>
<dbReference type="AlphaFoldDB" id="A0A1X6ZL00"/>
<dbReference type="Proteomes" id="UP000193061">
    <property type="component" value="Unassembled WGS sequence"/>
</dbReference>
<evidence type="ECO:0000313" key="2">
    <source>
        <dbReference type="EMBL" id="SLN54948.1"/>
    </source>
</evidence>
<name>A0A1X6ZL00_9RHOB</name>
<feature type="domain" description="Peptidase M16 C-terminal" evidence="1">
    <location>
        <begin position="239"/>
        <end position="353"/>
    </location>
</feature>